<comment type="subcellular location">
    <subcellularLocation>
        <location evidence="1">Endoplasmic reticulum membrane</location>
        <topology evidence="1">Multi-pass membrane protein</topology>
    </subcellularLocation>
</comment>
<keyword evidence="11 13" id="KW-0378">Hydrolase</keyword>
<dbReference type="EMBL" id="QZWG01000013">
    <property type="protein sequence ID" value="RZB72536.1"/>
    <property type="molecule type" value="Genomic_DNA"/>
</dbReference>
<evidence type="ECO:0000256" key="1">
    <source>
        <dbReference type="ARBA" id="ARBA00004477"/>
    </source>
</evidence>
<evidence type="ECO:0000256" key="4">
    <source>
        <dbReference type="ARBA" id="ARBA00011276"/>
    </source>
</evidence>
<dbReference type="SUPFAM" id="SSF51445">
    <property type="entry name" value="(Trans)glycosidases"/>
    <property type="match status" value="1"/>
</dbReference>
<dbReference type="InterPro" id="IPR017853">
    <property type="entry name" value="GH"/>
</dbReference>
<evidence type="ECO:0000313" key="14">
    <source>
        <dbReference type="Proteomes" id="UP000289340"/>
    </source>
</evidence>
<dbReference type="EMBL" id="QZWG01000013">
    <property type="protein sequence ID" value="RZB72535.1"/>
    <property type="molecule type" value="Genomic_DNA"/>
</dbReference>
<sequence>MIELSSFTALSTTSQSNAFLHSKYKYWDSGQSDDARFVQRRIDRSGECRRDVEVAAGESEMQGDEDERLCGGAIVVAKPTQVGRRICWLRLRRSWRRRQRRRKEGEKEGVSVFVMILLDSLTARNALNQRKMVNTVMAALKSPGVEGVMMDVWWGLVEIVSSTSTVTNVDCTQKTMGLGFVVGFLGLLILFHAAYSTIQYRGLLKITEEEFSGPPLNVVIEVTLGLVLCMWAALTVPGKFLSIHPHSEENRIVSLPSNLDFMIFNHRYKVFPVEMDVKLKH</sequence>
<evidence type="ECO:0000256" key="6">
    <source>
        <dbReference type="ARBA" id="ARBA00022824"/>
    </source>
</evidence>
<comment type="caution">
    <text evidence="13">The sequence shown here is derived from an EMBL/GenBank/DDBJ whole genome shotgun (WGS) entry which is preliminary data.</text>
</comment>
<evidence type="ECO:0000256" key="8">
    <source>
        <dbReference type="ARBA" id="ARBA00023136"/>
    </source>
</evidence>
<evidence type="ECO:0000256" key="2">
    <source>
        <dbReference type="ARBA" id="ARBA00005652"/>
    </source>
</evidence>
<evidence type="ECO:0000256" key="10">
    <source>
        <dbReference type="ARBA" id="ARBA00023326"/>
    </source>
</evidence>
<dbReference type="GO" id="GO:0072546">
    <property type="term" value="C:EMC complex"/>
    <property type="evidence" value="ECO:0007669"/>
    <property type="project" value="TreeGrafter"/>
</dbReference>
<dbReference type="GO" id="GO:0016161">
    <property type="term" value="F:beta-amylase activity"/>
    <property type="evidence" value="ECO:0007669"/>
    <property type="project" value="UniProtKB-EC"/>
</dbReference>
<evidence type="ECO:0000256" key="5">
    <source>
        <dbReference type="ARBA" id="ARBA00022692"/>
    </source>
</evidence>
<keyword evidence="7 12" id="KW-1133">Transmembrane helix</keyword>
<evidence type="ECO:0000313" key="13">
    <source>
        <dbReference type="EMBL" id="RZB72535.1"/>
    </source>
</evidence>
<keyword evidence="5 12" id="KW-0812">Transmembrane</keyword>
<dbReference type="Pfam" id="PF10270">
    <property type="entry name" value="MMgT"/>
    <property type="match status" value="1"/>
</dbReference>
<dbReference type="Pfam" id="PF01373">
    <property type="entry name" value="Glyco_hydro_14"/>
    <property type="match status" value="1"/>
</dbReference>
<comment type="similarity">
    <text evidence="3">Belongs to the membrane magnesium transporter (TC 1.A.67) family.</text>
</comment>
<dbReference type="GO" id="GO:0022890">
    <property type="term" value="F:inorganic cation transmembrane transporter activity"/>
    <property type="evidence" value="ECO:0007669"/>
    <property type="project" value="TreeGrafter"/>
</dbReference>
<proteinExistence type="inferred from homology"/>
<dbReference type="GO" id="GO:0005886">
    <property type="term" value="C:plasma membrane"/>
    <property type="evidence" value="ECO:0007669"/>
    <property type="project" value="TreeGrafter"/>
</dbReference>
<dbReference type="AlphaFoldDB" id="A0A445HFS1"/>
<keyword evidence="8 12" id="KW-0472">Membrane</keyword>
<accession>A0A445HFS1</accession>
<comment type="subunit">
    <text evidence="4">Component of the ER membrane protein complex (EMC).</text>
</comment>
<dbReference type="Proteomes" id="UP000289340">
    <property type="component" value="Chromosome 13"/>
</dbReference>
<keyword evidence="6" id="KW-0256">Endoplasmic reticulum</keyword>
<organism evidence="13 14">
    <name type="scientific">Glycine soja</name>
    <name type="common">Wild soybean</name>
    <dbReference type="NCBI Taxonomy" id="3848"/>
    <lineage>
        <taxon>Eukaryota</taxon>
        <taxon>Viridiplantae</taxon>
        <taxon>Streptophyta</taxon>
        <taxon>Embryophyta</taxon>
        <taxon>Tracheophyta</taxon>
        <taxon>Spermatophyta</taxon>
        <taxon>Magnoliopsida</taxon>
        <taxon>eudicotyledons</taxon>
        <taxon>Gunneridae</taxon>
        <taxon>Pentapetalae</taxon>
        <taxon>rosids</taxon>
        <taxon>fabids</taxon>
        <taxon>Fabales</taxon>
        <taxon>Fabaceae</taxon>
        <taxon>Papilionoideae</taxon>
        <taxon>50 kb inversion clade</taxon>
        <taxon>NPAAA clade</taxon>
        <taxon>indigoferoid/millettioid clade</taxon>
        <taxon>Phaseoleae</taxon>
        <taxon>Glycine</taxon>
        <taxon>Glycine subgen. Soja</taxon>
    </lineage>
</organism>
<dbReference type="PANTHER" id="PTHR21181">
    <property type="match status" value="1"/>
</dbReference>
<feature type="transmembrane region" description="Helical" evidence="12">
    <location>
        <begin position="176"/>
        <end position="195"/>
    </location>
</feature>
<keyword evidence="14" id="KW-1185">Reference proteome</keyword>
<dbReference type="Gene3D" id="3.20.20.80">
    <property type="entry name" value="Glycosidases"/>
    <property type="match status" value="1"/>
</dbReference>
<evidence type="ECO:0000256" key="3">
    <source>
        <dbReference type="ARBA" id="ARBA00006109"/>
    </source>
</evidence>
<keyword evidence="11 13" id="KW-0326">Glycosidase</keyword>
<dbReference type="GO" id="GO:0005769">
    <property type="term" value="C:early endosome"/>
    <property type="evidence" value="ECO:0007669"/>
    <property type="project" value="TreeGrafter"/>
</dbReference>
<feature type="transmembrane region" description="Helical" evidence="12">
    <location>
        <begin position="216"/>
        <end position="234"/>
    </location>
</feature>
<comment type="similarity">
    <text evidence="2 11">Belongs to the glycosyl hydrolase 14 family.</text>
</comment>
<evidence type="ECO:0000256" key="11">
    <source>
        <dbReference type="RuleBase" id="RU000509"/>
    </source>
</evidence>
<evidence type="ECO:0000256" key="12">
    <source>
        <dbReference type="SAM" id="Phobius"/>
    </source>
</evidence>
<keyword evidence="9 11" id="KW-0119">Carbohydrate metabolism</keyword>
<dbReference type="PANTHER" id="PTHR21181:SF7">
    <property type="entry name" value="ER MEMBRANE PROTEIN COMPLEX SUBUNIT 5"/>
    <property type="match status" value="1"/>
</dbReference>
<reference evidence="13 14" key="1">
    <citation type="submission" date="2018-09" db="EMBL/GenBank/DDBJ databases">
        <title>A high-quality reference genome of wild soybean provides a powerful tool to mine soybean genomes.</title>
        <authorList>
            <person name="Xie M."/>
            <person name="Chung C.Y.L."/>
            <person name="Li M.-W."/>
            <person name="Wong F.-L."/>
            <person name="Chan T.-F."/>
            <person name="Lam H.-M."/>
        </authorList>
    </citation>
    <scope>NUCLEOTIDE SEQUENCE [LARGE SCALE GENOMIC DNA]</scope>
    <source>
        <strain evidence="14">cv. W05</strain>
        <tissue evidence="13">Hypocotyl of etiolated seedlings</tissue>
    </source>
</reference>
<keyword evidence="10 11" id="KW-0624">Polysaccharide degradation</keyword>
<dbReference type="GO" id="GO:0005794">
    <property type="term" value="C:Golgi apparatus"/>
    <property type="evidence" value="ECO:0007669"/>
    <property type="project" value="TreeGrafter"/>
</dbReference>
<dbReference type="EMBL" id="QZWG01000013">
    <property type="protein sequence ID" value="RZB72537.1"/>
    <property type="molecule type" value="Genomic_DNA"/>
</dbReference>
<evidence type="ECO:0000256" key="7">
    <source>
        <dbReference type="ARBA" id="ARBA00022989"/>
    </source>
</evidence>
<name>A0A445HFS1_GLYSO</name>
<dbReference type="InterPro" id="IPR018937">
    <property type="entry name" value="MMgT"/>
</dbReference>
<gene>
    <name evidence="13" type="ORF">D0Y65_036685</name>
</gene>
<comment type="catalytic activity">
    <reaction evidence="11">
        <text>Hydrolysis of (1-&gt;4)-alpha-D-glucosidic linkages in polysaccharides so as to remove successive maltose units from the non-reducing ends of the chains.</text>
        <dbReference type="EC" id="3.2.1.2"/>
    </reaction>
</comment>
<dbReference type="EC" id="3.2.1.2" evidence="11"/>
<protein>
    <recommendedName>
        <fullName evidence="11">Beta-amylase</fullName>
        <ecNumber evidence="11">3.2.1.2</ecNumber>
    </recommendedName>
</protein>
<dbReference type="InterPro" id="IPR001554">
    <property type="entry name" value="Glyco_hydro_14"/>
</dbReference>
<evidence type="ECO:0000256" key="9">
    <source>
        <dbReference type="ARBA" id="ARBA00023277"/>
    </source>
</evidence>